<sequence length="463" mass="52887">MRFAFNRTYKKVIHKNNILLWIRVGLVWGLCGVACSWCKAQTRVASNPTPKPSQDTVKLVTVVLERANEVTGGEFIDSTVSPPLLEEFRAATGNVLFRESTTTVECDTAVQFLTTRKIRVVGNVKIVRDTVTITGYEGFYFPDARRSELKKDVTLSDTKVLLKSDSGIYLGNQRCAIFSGSVSLKDSASMVFCDSLVYFRDNARSQAFRNVRLINFADNAIITGGYAEHFNNSGYSFIIQQPLLTKIDSTQNGKVDTLLIRAVRMDSYRGQQDSVPRIEMQDSVRIRWGTDLYAKAKNATYRLKDQKILLYGQPIVWFERSQLTGDSMVVQLKEREKKLRIEKVYIYRNAFLVSKDSLDKTGLKFNQVSGIDMVITFDDSARIQQADVYKQARSLYYTYDGTKPRGANASSGDEINIYFRNNRVRRIRVRGDVEGEQYPERLLFRKDLNLPGFQWRETEKPVL</sequence>
<protein>
    <recommendedName>
        <fullName evidence="1 2">Organic solvent tolerance-like N-terminal domain-containing protein</fullName>
    </recommendedName>
</protein>
<organism evidence="3 4">
    <name type="scientific">Candidatus Thermochlorobacter aerophilus</name>
    <dbReference type="NCBI Taxonomy" id="1868324"/>
    <lineage>
        <taxon>Bacteria</taxon>
        <taxon>Pseudomonadati</taxon>
        <taxon>Chlorobiota</taxon>
        <taxon>Chlorobiia</taxon>
        <taxon>Chlorobiales</taxon>
        <taxon>Candidatus Thermochlorobacteriaceae</taxon>
        <taxon>Candidatus Thermochlorobacter</taxon>
    </lineage>
</organism>
<dbReference type="Gene3D" id="2.60.450.10">
    <property type="entry name" value="Lipopolysaccharide (LPS) transport protein A like domain"/>
    <property type="match status" value="1"/>
</dbReference>
<dbReference type="AlphaFoldDB" id="A0A395LX65"/>
<evidence type="ECO:0000259" key="1">
    <source>
        <dbReference type="Pfam" id="PF03968"/>
    </source>
</evidence>
<reference evidence="3 4" key="1">
    <citation type="journal article" date="2011" name="ISME J.">
        <title>Community ecology of hot spring cyanobacterial mats: predominant populations and their functional potential.</title>
        <authorList>
            <person name="Klatt C.G."/>
            <person name="Wood J.M."/>
            <person name="Rusch D.B."/>
            <person name="Bateson M.M."/>
            <person name="Hamamura N."/>
            <person name="Heidelberg J.F."/>
            <person name="Grossman A.R."/>
            <person name="Bhaya D."/>
            <person name="Cohan F.M."/>
            <person name="Kuhl M."/>
            <person name="Bryant D.A."/>
            <person name="Ward D.M."/>
        </authorList>
    </citation>
    <scope>NUCLEOTIDE SEQUENCE [LARGE SCALE GENOMIC DNA]</scope>
    <source>
        <strain evidence="3">OS</strain>
    </source>
</reference>
<name>A0A395LX65_9BACT</name>
<feature type="domain" description="Organic solvent tolerance-like N-terminal" evidence="2">
    <location>
        <begin position="87"/>
        <end position="166"/>
    </location>
</feature>
<dbReference type="EMBL" id="PHFL01000070">
    <property type="protein sequence ID" value="RFM23101.1"/>
    <property type="molecule type" value="Genomic_DNA"/>
</dbReference>
<dbReference type="Proteomes" id="UP000266389">
    <property type="component" value="Unassembled WGS sequence"/>
</dbReference>
<dbReference type="Pfam" id="PF13100">
    <property type="entry name" value="OstA_2"/>
    <property type="match status" value="1"/>
</dbReference>
<evidence type="ECO:0000313" key="3">
    <source>
        <dbReference type="EMBL" id="RFM23101.1"/>
    </source>
</evidence>
<comment type="caution">
    <text evidence="3">The sequence shown here is derived from an EMBL/GenBank/DDBJ whole genome shotgun (WGS) entry which is preliminary data.</text>
</comment>
<evidence type="ECO:0000259" key="2">
    <source>
        <dbReference type="Pfam" id="PF13100"/>
    </source>
</evidence>
<gene>
    <name evidence="3" type="ORF">D0433_12585</name>
</gene>
<dbReference type="InterPro" id="IPR005653">
    <property type="entry name" value="OstA-like_N"/>
</dbReference>
<dbReference type="Pfam" id="PF03968">
    <property type="entry name" value="LptD_N"/>
    <property type="match status" value="1"/>
</dbReference>
<feature type="domain" description="Organic solvent tolerance-like N-terminal" evidence="1">
    <location>
        <begin position="257"/>
        <end position="334"/>
    </location>
</feature>
<evidence type="ECO:0000313" key="4">
    <source>
        <dbReference type="Proteomes" id="UP000266389"/>
    </source>
</evidence>
<accession>A0A395LX65</accession>
<proteinExistence type="predicted"/>